<evidence type="ECO:0000256" key="5">
    <source>
        <dbReference type="SAM" id="Coils"/>
    </source>
</evidence>
<keyword evidence="4" id="KW-0067">ATP-binding</keyword>
<feature type="coiled-coil region" evidence="5">
    <location>
        <begin position="575"/>
        <end position="602"/>
    </location>
</feature>
<dbReference type="SUPFAM" id="SSF55781">
    <property type="entry name" value="GAF domain-like"/>
    <property type="match status" value="1"/>
</dbReference>
<keyword evidence="9" id="KW-1185">Reference proteome</keyword>
<dbReference type="Gene3D" id="3.30.450.40">
    <property type="match status" value="1"/>
</dbReference>
<dbReference type="Gene3D" id="1.10.510.10">
    <property type="entry name" value="Transferase(Phosphotransferase) domain 1"/>
    <property type="match status" value="1"/>
</dbReference>
<evidence type="ECO:0000256" key="1">
    <source>
        <dbReference type="ARBA" id="ARBA00022679"/>
    </source>
</evidence>
<feature type="domain" description="HDOD" evidence="7">
    <location>
        <begin position="325"/>
        <end position="528"/>
    </location>
</feature>
<reference evidence="8" key="1">
    <citation type="submission" date="2022-10" db="EMBL/GenBank/DDBJ databases">
        <title>Characterization and whole genome sequencing of a new Roseateles species, isolated from fresh water.</title>
        <authorList>
            <person name="Guliayeva D.Y."/>
            <person name="Akhremchuk A.E."/>
            <person name="Sikolenko M.A."/>
            <person name="Valentovich L.N."/>
            <person name="Sidarenka A.V."/>
        </authorList>
    </citation>
    <scope>NUCLEOTIDE SEQUENCE</scope>
    <source>
        <strain evidence="8">BIM B-1768</strain>
    </source>
</reference>
<dbReference type="PROSITE" id="PS50011">
    <property type="entry name" value="PROTEIN_KINASE_DOM"/>
    <property type="match status" value="1"/>
</dbReference>
<proteinExistence type="predicted"/>
<evidence type="ECO:0000259" key="7">
    <source>
        <dbReference type="PROSITE" id="PS51833"/>
    </source>
</evidence>
<dbReference type="SUPFAM" id="SSF56112">
    <property type="entry name" value="Protein kinase-like (PK-like)"/>
    <property type="match status" value="1"/>
</dbReference>
<gene>
    <name evidence="8" type="ORF">N4261_18555</name>
</gene>
<dbReference type="PANTHER" id="PTHR43289:SF34">
    <property type="entry name" value="SERINE_THREONINE-PROTEIN KINASE YBDM-RELATED"/>
    <property type="match status" value="1"/>
</dbReference>
<dbReference type="InterPro" id="IPR013976">
    <property type="entry name" value="HDOD"/>
</dbReference>
<evidence type="ECO:0000256" key="3">
    <source>
        <dbReference type="ARBA" id="ARBA00022777"/>
    </source>
</evidence>
<dbReference type="PANTHER" id="PTHR43289">
    <property type="entry name" value="MITOGEN-ACTIVATED PROTEIN KINASE KINASE KINASE 20-RELATED"/>
    <property type="match status" value="1"/>
</dbReference>
<evidence type="ECO:0000256" key="4">
    <source>
        <dbReference type="ARBA" id="ARBA00022840"/>
    </source>
</evidence>
<dbReference type="PROSITE" id="PS00108">
    <property type="entry name" value="PROTEIN_KINASE_ST"/>
    <property type="match status" value="1"/>
</dbReference>
<evidence type="ECO:0000256" key="2">
    <source>
        <dbReference type="ARBA" id="ARBA00022741"/>
    </source>
</evidence>
<dbReference type="SUPFAM" id="SSF109604">
    <property type="entry name" value="HD-domain/PDEase-like"/>
    <property type="match status" value="1"/>
</dbReference>
<keyword evidence="3" id="KW-0418">Kinase</keyword>
<protein>
    <submittedName>
        <fullName evidence="8">HDOD domain-containing protein</fullName>
    </submittedName>
</protein>
<dbReference type="Gene3D" id="1.10.3210.10">
    <property type="entry name" value="Hypothetical protein af1432"/>
    <property type="match status" value="1"/>
</dbReference>
<dbReference type="CDD" id="cd14014">
    <property type="entry name" value="STKc_PknB_like"/>
    <property type="match status" value="1"/>
</dbReference>
<sequence>MNAMPPAVGRFRPLRSLGQGAQAQVWLAHDPRLDREVALKVLTKAADRASVDAWLHEARAVSRLTHPNIVPVFEADMEGGQAYMVFEFVAGGTLAERMRQRGRLPAREAVGMMLGILDGLHAAHQAGVVHRDLKPTNVMLDAQGRPRVMDFGIAGRLSASGSGGAGSVGGVGGATSAGATAAITEGSASRPNRIVGTPGYISPEAARGEPASPVMDVFAAAVMLTEMLSGQRLNYDPDPWRAVRRVLQQNLDPPADLGADSDDALRAVLLRGLSRDAAHRWPDAKAFHDALAAWLHPAAQVPAVGDGGNATLEFLLRRMRHRTDFPAMADSVTRIQRMTQSENESLTTLSNEILKDVALTNKLLRLVNTVQFSHAGGGHISTVSRAVALVGFGGIRNLALSLVLLERMENKQHAQRLKEEFLRSLMAGSLSRELCLVPRENEESFLATMFQGLGRLLSEFYLPEEAQQVRRLVRPERGMGEQAAPPVNEAAASAQVLGLSYEDLALGVARQWGFPDSLQRSMRRPDGDAPIRLIEHATDRMRWLGRASNDVADLILHSDPAEAHAKVRAMAQRYARALGVEAKAFENAADQARQRLTQLAQAMDIQLPKNSPAQRLLAPLAPSPEDSLAPHQLQATVVVANEGVAGLAANAISPEQAAATLAAGIQDITNAMVESFKLNEILRMILETMYRGLGFRRVIFCLRDPKTEMLTGRFGLGDGVEAVVPLFKVPLRVMPGVAADLFTAVCTKGVDTLIADASQPRIAERLPQWFLSSAKAHSFLVLPMALRGAPFAMIYADKAEPGSVVLDEKQLSLLRTLRNQAVMAFKQI</sequence>
<dbReference type="InterPro" id="IPR000719">
    <property type="entry name" value="Prot_kinase_dom"/>
</dbReference>
<evidence type="ECO:0000313" key="8">
    <source>
        <dbReference type="EMBL" id="UXH77010.1"/>
    </source>
</evidence>
<dbReference type="InterPro" id="IPR011009">
    <property type="entry name" value="Kinase-like_dom_sf"/>
</dbReference>
<accession>A0ABY6AWN3</accession>
<dbReference type="SMART" id="SM00220">
    <property type="entry name" value="S_TKc"/>
    <property type="match status" value="1"/>
</dbReference>
<dbReference type="Proteomes" id="UP001064933">
    <property type="component" value="Chromosome"/>
</dbReference>
<dbReference type="Gene3D" id="3.30.200.20">
    <property type="entry name" value="Phosphorylase Kinase, domain 1"/>
    <property type="match status" value="1"/>
</dbReference>
<organism evidence="8 9">
    <name type="scientific">Roseateles amylovorans</name>
    <dbReference type="NCBI Taxonomy" id="2978473"/>
    <lineage>
        <taxon>Bacteria</taxon>
        <taxon>Pseudomonadati</taxon>
        <taxon>Pseudomonadota</taxon>
        <taxon>Betaproteobacteria</taxon>
        <taxon>Burkholderiales</taxon>
        <taxon>Sphaerotilaceae</taxon>
        <taxon>Roseateles</taxon>
    </lineage>
</organism>
<evidence type="ECO:0000313" key="9">
    <source>
        <dbReference type="Proteomes" id="UP001064933"/>
    </source>
</evidence>
<keyword evidence="1" id="KW-0808">Transferase</keyword>
<dbReference type="Pfam" id="PF00069">
    <property type="entry name" value="Pkinase"/>
    <property type="match status" value="1"/>
</dbReference>
<dbReference type="InterPro" id="IPR029016">
    <property type="entry name" value="GAF-like_dom_sf"/>
</dbReference>
<dbReference type="RefSeq" id="WP_261756753.1">
    <property type="nucleotide sequence ID" value="NZ_CP104562.2"/>
</dbReference>
<keyword evidence="5" id="KW-0175">Coiled coil</keyword>
<dbReference type="InterPro" id="IPR008271">
    <property type="entry name" value="Ser/Thr_kinase_AS"/>
</dbReference>
<evidence type="ECO:0000259" key="6">
    <source>
        <dbReference type="PROSITE" id="PS50011"/>
    </source>
</evidence>
<name>A0ABY6AWN3_9BURK</name>
<dbReference type="EMBL" id="CP104562">
    <property type="protein sequence ID" value="UXH77010.1"/>
    <property type="molecule type" value="Genomic_DNA"/>
</dbReference>
<feature type="domain" description="Protein kinase" evidence="6">
    <location>
        <begin position="11"/>
        <end position="295"/>
    </location>
</feature>
<keyword evidence="2" id="KW-0547">Nucleotide-binding</keyword>
<dbReference type="PROSITE" id="PS51833">
    <property type="entry name" value="HDOD"/>
    <property type="match status" value="1"/>
</dbReference>
<dbReference type="Pfam" id="PF08668">
    <property type="entry name" value="HDOD"/>
    <property type="match status" value="1"/>
</dbReference>